<dbReference type="EMBL" id="JAMKFB020000323">
    <property type="protein sequence ID" value="KAL0149751.1"/>
    <property type="molecule type" value="Genomic_DNA"/>
</dbReference>
<sequence length="255" mass="28012">MGMAPRYTSCENHVSRIFSPWEDILFLRAGVPLEKVSRHIIVMTDASKTGWGAVCNGHAASKPTDALAHSWPRGLRKYASPPASLIAQTLCKAREDMEQLLLDLVLRAHAPVIESSLVHSSEKDPPPSGEGHNLAPMPRSLEPTSMVTGCDQEDSRDFPPTVVKTHVQARAPSTRRLYNLKWRTFVNWCSSQGKDPRRCGIESVLSFLQGGLDRHLSASTLKIHVAVISTNHDLVEGRSAGKHDLVIRFSEVPGG</sequence>
<dbReference type="GO" id="GO:0003677">
    <property type="term" value="F:DNA binding"/>
    <property type="evidence" value="ECO:0007669"/>
    <property type="project" value="UniProtKB-KW"/>
</dbReference>
<dbReference type="Proteomes" id="UP001529510">
    <property type="component" value="Unassembled WGS sequence"/>
</dbReference>
<protein>
    <submittedName>
        <fullName evidence="3">Uncharacterized protein</fullName>
    </submittedName>
</protein>
<dbReference type="InterPro" id="IPR010998">
    <property type="entry name" value="Integrase_recombinase_N"/>
</dbReference>
<gene>
    <name evidence="3" type="ORF">M9458_054941</name>
</gene>
<dbReference type="PANTHER" id="PTHR35617:SF3">
    <property type="entry name" value="CORE-BINDING (CB) DOMAIN-CONTAINING PROTEIN"/>
    <property type="match status" value="1"/>
</dbReference>
<accession>A0ABD0MMA1</accession>
<proteinExistence type="predicted"/>
<organism evidence="3 4">
    <name type="scientific">Cirrhinus mrigala</name>
    <name type="common">Mrigala</name>
    <dbReference type="NCBI Taxonomy" id="683832"/>
    <lineage>
        <taxon>Eukaryota</taxon>
        <taxon>Metazoa</taxon>
        <taxon>Chordata</taxon>
        <taxon>Craniata</taxon>
        <taxon>Vertebrata</taxon>
        <taxon>Euteleostomi</taxon>
        <taxon>Actinopterygii</taxon>
        <taxon>Neopterygii</taxon>
        <taxon>Teleostei</taxon>
        <taxon>Ostariophysi</taxon>
        <taxon>Cypriniformes</taxon>
        <taxon>Cyprinidae</taxon>
        <taxon>Labeoninae</taxon>
        <taxon>Labeonini</taxon>
        <taxon>Cirrhinus</taxon>
    </lineage>
</organism>
<evidence type="ECO:0000313" key="3">
    <source>
        <dbReference type="EMBL" id="KAL0149751.1"/>
    </source>
</evidence>
<dbReference type="SUPFAM" id="SSF47823">
    <property type="entry name" value="lambda integrase-like, N-terminal domain"/>
    <property type="match status" value="1"/>
</dbReference>
<name>A0ABD0MMA1_CIRMR</name>
<keyword evidence="4" id="KW-1185">Reference proteome</keyword>
<evidence type="ECO:0000256" key="2">
    <source>
        <dbReference type="SAM" id="MobiDB-lite"/>
    </source>
</evidence>
<dbReference type="AlphaFoldDB" id="A0ABD0MMA1"/>
<keyword evidence="1" id="KW-0238">DNA-binding</keyword>
<comment type="caution">
    <text evidence="3">The sequence shown here is derived from an EMBL/GenBank/DDBJ whole genome shotgun (WGS) entry which is preliminary data.</text>
</comment>
<dbReference type="PANTHER" id="PTHR35617">
    <property type="entry name" value="PHAGE_INTEGRASE DOMAIN-CONTAINING PROTEIN"/>
    <property type="match status" value="1"/>
</dbReference>
<evidence type="ECO:0000313" key="4">
    <source>
        <dbReference type="Proteomes" id="UP001529510"/>
    </source>
</evidence>
<evidence type="ECO:0000256" key="1">
    <source>
        <dbReference type="ARBA" id="ARBA00023125"/>
    </source>
</evidence>
<dbReference type="Gene3D" id="1.10.150.130">
    <property type="match status" value="1"/>
</dbReference>
<feature type="region of interest" description="Disordered" evidence="2">
    <location>
        <begin position="117"/>
        <end position="159"/>
    </location>
</feature>
<reference evidence="3 4" key="1">
    <citation type="submission" date="2024-05" db="EMBL/GenBank/DDBJ databases">
        <title>Genome sequencing and assembly of Indian major carp, Cirrhinus mrigala (Hamilton, 1822).</title>
        <authorList>
            <person name="Mohindra V."/>
            <person name="Chowdhury L.M."/>
            <person name="Lal K."/>
            <person name="Jena J.K."/>
        </authorList>
    </citation>
    <scope>NUCLEOTIDE SEQUENCE [LARGE SCALE GENOMIC DNA]</scope>
    <source>
        <strain evidence="3">CM1030</strain>
        <tissue evidence="3">Blood</tissue>
    </source>
</reference>